<sequence>MQVLTFTQQIHTPPHNMAEEYFHINKKTKVDFDENEDTDESDNDTDCLVSDSDRDSDTIEEDKIILKNRRIFHAIRRTTATMIQKKFEEEIGQWKKITKTNIIEKLEEDTELKNVCARAELTVGRLRAFVDMFQMTRLKN</sequence>
<protein>
    <submittedName>
        <fullName evidence="2">Uncharacterized protein</fullName>
    </submittedName>
</protein>
<keyword evidence="3" id="KW-1185">Reference proteome</keyword>
<reference evidence="2" key="1">
    <citation type="submission" date="2022-02" db="EMBL/GenBank/DDBJ databases">
        <title>Atlantic sturgeon de novo genome assembly.</title>
        <authorList>
            <person name="Stock M."/>
            <person name="Klopp C."/>
            <person name="Guiguen Y."/>
            <person name="Cabau C."/>
            <person name="Parinello H."/>
            <person name="Santidrian Yebra-Pimentel E."/>
            <person name="Kuhl H."/>
            <person name="Dirks R.P."/>
            <person name="Guessner J."/>
            <person name="Wuertz S."/>
            <person name="Du K."/>
            <person name="Schartl M."/>
        </authorList>
    </citation>
    <scope>NUCLEOTIDE SEQUENCE</scope>
    <source>
        <strain evidence="2">STURGEONOMICS-FGT-2020</strain>
        <tissue evidence="2">Whole blood</tissue>
    </source>
</reference>
<organism evidence="2 3">
    <name type="scientific">Acipenser oxyrinchus oxyrinchus</name>
    <dbReference type="NCBI Taxonomy" id="40147"/>
    <lineage>
        <taxon>Eukaryota</taxon>
        <taxon>Metazoa</taxon>
        <taxon>Chordata</taxon>
        <taxon>Craniata</taxon>
        <taxon>Vertebrata</taxon>
        <taxon>Euteleostomi</taxon>
        <taxon>Actinopterygii</taxon>
        <taxon>Chondrostei</taxon>
        <taxon>Acipenseriformes</taxon>
        <taxon>Acipenseridae</taxon>
        <taxon>Acipenser</taxon>
    </lineage>
</organism>
<comment type="caution">
    <text evidence="2">The sequence shown here is derived from an EMBL/GenBank/DDBJ whole genome shotgun (WGS) entry which is preliminary data.</text>
</comment>
<name>A0AAD8CT75_ACIOX</name>
<evidence type="ECO:0000313" key="3">
    <source>
        <dbReference type="Proteomes" id="UP001230051"/>
    </source>
</evidence>
<feature type="region of interest" description="Disordered" evidence="1">
    <location>
        <begin position="33"/>
        <end position="56"/>
    </location>
</feature>
<dbReference type="Proteomes" id="UP001230051">
    <property type="component" value="Unassembled WGS sequence"/>
</dbReference>
<feature type="compositionally biased region" description="Acidic residues" evidence="1">
    <location>
        <begin position="33"/>
        <end position="45"/>
    </location>
</feature>
<dbReference type="EMBL" id="JAGXEW010000027">
    <property type="protein sequence ID" value="KAK1156759.1"/>
    <property type="molecule type" value="Genomic_DNA"/>
</dbReference>
<gene>
    <name evidence="2" type="ORF">AOXY_G25809</name>
</gene>
<accession>A0AAD8CT75</accession>
<evidence type="ECO:0000313" key="2">
    <source>
        <dbReference type="EMBL" id="KAK1156759.1"/>
    </source>
</evidence>
<evidence type="ECO:0000256" key="1">
    <source>
        <dbReference type="SAM" id="MobiDB-lite"/>
    </source>
</evidence>
<dbReference type="AlphaFoldDB" id="A0AAD8CT75"/>
<proteinExistence type="predicted"/>